<organism evidence="2 3">
    <name type="scientific">Parascaris univalens</name>
    <name type="common">Nematode worm</name>
    <dbReference type="NCBI Taxonomy" id="6257"/>
    <lineage>
        <taxon>Eukaryota</taxon>
        <taxon>Metazoa</taxon>
        <taxon>Ecdysozoa</taxon>
        <taxon>Nematoda</taxon>
        <taxon>Chromadorea</taxon>
        <taxon>Rhabditida</taxon>
        <taxon>Spirurina</taxon>
        <taxon>Ascaridomorpha</taxon>
        <taxon>Ascaridoidea</taxon>
        <taxon>Ascarididae</taxon>
        <taxon>Parascaris</taxon>
    </lineage>
</organism>
<feature type="region of interest" description="Disordered" evidence="1">
    <location>
        <begin position="1"/>
        <end position="23"/>
    </location>
</feature>
<evidence type="ECO:0000313" key="3">
    <source>
        <dbReference type="WBParaSite" id="PgR048_g073_t01"/>
    </source>
</evidence>
<sequence length="141" mass="15710">LQSDRKSEVQKIAPTTRSRVLATTPPRQITQTAVPSAAKFPSRDYEFVDVVADDFDYSIYDSDKTNERVKSASVLKKPQRANAAPRGARTIIKPILAHGTKNIVGGETNRRNKTPVDLRARAYATRFINVGTALQSHKNFR</sequence>
<protein>
    <submittedName>
        <fullName evidence="3">Uncharacterized protein</fullName>
    </submittedName>
</protein>
<dbReference type="Proteomes" id="UP000887569">
    <property type="component" value="Unplaced"/>
</dbReference>
<reference evidence="3" key="1">
    <citation type="submission" date="2022-11" db="UniProtKB">
        <authorList>
            <consortium name="WormBaseParasite"/>
        </authorList>
    </citation>
    <scope>IDENTIFICATION</scope>
</reference>
<keyword evidence="2" id="KW-1185">Reference proteome</keyword>
<proteinExistence type="predicted"/>
<dbReference type="AlphaFoldDB" id="A0A915BNF7"/>
<dbReference type="WBParaSite" id="PgR048_g073_t01">
    <property type="protein sequence ID" value="PgR048_g073_t01"/>
    <property type="gene ID" value="PgR048_g073"/>
</dbReference>
<evidence type="ECO:0000313" key="2">
    <source>
        <dbReference type="Proteomes" id="UP000887569"/>
    </source>
</evidence>
<accession>A0A915BNF7</accession>
<name>A0A915BNF7_PARUN</name>
<evidence type="ECO:0000256" key="1">
    <source>
        <dbReference type="SAM" id="MobiDB-lite"/>
    </source>
</evidence>